<dbReference type="Pfam" id="PF01032">
    <property type="entry name" value="FecCD"/>
    <property type="match status" value="1"/>
</dbReference>
<dbReference type="InterPro" id="IPR000522">
    <property type="entry name" value="ABC_transptr_permease_BtuC"/>
</dbReference>
<keyword evidence="4" id="KW-1003">Cell membrane</keyword>
<dbReference type="SUPFAM" id="SSF81345">
    <property type="entry name" value="ABC transporter involved in vitamin B12 uptake, BtuC"/>
    <property type="match status" value="1"/>
</dbReference>
<accession>A0A220MKZ1</accession>
<keyword evidence="7 8" id="KW-0472">Membrane</keyword>
<evidence type="ECO:0000256" key="2">
    <source>
        <dbReference type="ARBA" id="ARBA00007935"/>
    </source>
</evidence>
<name>A0A220MKZ1_9BACL</name>
<keyword evidence="5 8" id="KW-0812">Transmembrane</keyword>
<feature type="transmembrane region" description="Helical" evidence="8">
    <location>
        <begin position="148"/>
        <end position="168"/>
    </location>
</feature>
<dbReference type="Proteomes" id="UP000197781">
    <property type="component" value="Chromosome"/>
</dbReference>
<evidence type="ECO:0000313" key="10">
    <source>
        <dbReference type="Proteomes" id="UP000197781"/>
    </source>
</evidence>
<evidence type="ECO:0000256" key="4">
    <source>
        <dbReference type="ARBA" id="ARBA00022475"/>
    </source>
</evidence>
<evidence type="ECO:0000256" key="1">
    <source>
        <dbReference type="ARBA" id="ARBA00004651"/>
    </source>
</evidence>
<gene>
    <name evidence="9" type="ORF">BP422_19105</name>
</gene>
<feature type="transmembrane region" description="Helical" evidence="8">
    <location>
        <begin position="93"/>
        <end position="111"/>
    </location>
</feature>
<feature type="transmembrane region" description="Helical" evidence="8">
    <location>
        <begin position="195"/>
        <end position="214"/>
    </location>
</feature>
<feature type="transmembrane region" description="Helical" evidence="8">
    <location>
        <begin position="307"/>
        <end position="324"/>
    </location>
</feature>
<evidence type="ECO:0000256" key="8">
    <source>
        <dbReference type="SAM" id="Phobius"/>
    </source>
</evidence>
<feature type="transmembrane region" description="Helical" evidence="8">
    <location>
        <begin position="62"/>
        <end position="81"/>
    </location>
</feature>
<reference evidence="9 10" key="1">
    <citation type="submission" date="2016-11" db="EMBL/GenBank/DDBJ databases">
        <authorList>
            <person name="Jaros S."/>
            <person name="Januszkiewicz K."/>
            <person name="Wedrychowicz H."/>
        </authorList>
    </citation>
    <scope>NUCLEOTIDE SEQUENCE [LARGE SCALE GENOMIC DNA]</scope>
    <source>
        <strain evidence="9 10">NF2</strain>
    </source>
</reference>
<dbReference type="InterPro" id="IPR037294">
    <property type="entry name" value="ABC_BtuC-like"/>
</dbReference>
<evidence type="ECO:0000256" key="3">
    <source>
        <dbReference type="ARBA" id="ARBA00022448"/>
    </source>
</evidence>
<comment type="similarity">
    <text evidence="2">Belongs to the binding-protein-dependent transport system permease family. FecCD subfamily.</text>
</comment>
<organism evidence="9 10">
    <name type="scientific">Brevibacillus formosus</name>
    <dbReference type="NCBI Taxonomy" id="54913"/>
    <lineage>
        <taxon>Bacteria</taxon>
        <taxon>Bacillati</taxon>
        <taxon>Bacillota</taxon>
        <taxon>Bacilli</taxon>
        <taxon>Bacillales</taxon>
        <taxon>Paenibacillaceae</taxon>
        <taxon>Brevibacillus</taxon>
    </lineage>
</organism>
<dbReference type="GO" id="GO:0033214">
    <property type="term" value="P:siderophore-iron import into cell"/>
    <property type="evidence" value="ECO:0007669"/>
    <property type="project" value="TreeGrafter"/>
</dbReference>
<feature type="transmembrane region" description="Helical" evidence="8">
    <location>
        <begin position="117"/>
        <end position="136"/>
    </location>
</feature>
<dbReference type="EMBL" id="CP018145">
    <property type="protein sequence ID" value="ASJ55469.1"/>
    <property type="molecule type" value="Genomic_DNA"/>
</dbReference>
<feature type="transmembrane region" description="Helical" evidence="8">
    <location>
        <begin position="235"/>
        <end position="256"/>
    </location>
</feature>
<dbReference type="GO" id="GO:0022857">
    <property type="term" value="F:transmembrane transporter activity"/>
    <property type="evidence" value="ECO:0007669"/>
    <property type="project" value="InterPro"/>
</dbReference>
<feature type="transmembrane region" description="Helical" evidence="8">
    <location>
        <begin position="276"/>
        <end position="295"/>
    </location>
</feature>
<evidence type="ECO:0000313" key="9">
    <source>
        <dbReference type="EMBL" id="ASJ55469.1"/>
    </source>
</evidence>
<feature type="transmembrane region" description="Helical" evidence="8">
    <location>
        <begin position="7"/>
        <end position="30"/>
    </location>
</feature>
<dbReference type="GO" id="GO:0005886">
    <property type="term" value="C:plasma membrane"/>
    <property type="evidence" value="ECO:0007669"/>
    <property type="project" value="UniProtKB-SubCell"/>
</dbReference>
<keyword evidence="6 8" id="KW-1133">Transmembrane helix</keyword>
<keyword evidence="3" id="KW-0813">Transport</keyword>
<dbReference type="KEGG" id="bfm:BP422_19105"/>
<evidence type="ECO:0000256" key="6">
    <source>
        <dbReference type="ARBA" id="ARBA00022989"/>
    </source>
</evidence>
<proteinExistence type="inferred from homology"/>
<evidence type="ECO:0000256" key="7">
    <source>
        <dbReference type="ARBA" id="ARBA00023136"/>
    </source>
</evidence>
<dbReference type="Gene3D" id="1.10.3470.10">
    <property type="entry name" value="ABC transporter involved in vitamin B12 uptake, BtuC"/>
    <property type="match status" value="1"/>
</dbReference>
<dbReference type="CDD" id="cd06550">
    <property type="entry name" value="TM_ABC_iron-siderophores_like"/>
    <property type="match status" value="1"/>
</dbReference>
<dbReference type="PANTHER" id="PTHR30472:SF1">
    <property type="entry name" value="FE(3+) DICITRATE TRANSPORT SYSTEM PERMEASE PROTEIN FECC-RELATED"/>
    <property type="match status" value="1"/>
</dbReference>
<dbReference type="PANTHER" id="PTHR30472">
    <property type="entry name" value="FERRIC ENTEROBACTIN TRANSPORT SYSTEM PERMEASE PROTEIN"/>
    <property type="match status" value="1"/>
</dbReference>
<dbReference type="RefSeq" id="WP_088909138.1">
    <property type="nucleotide sequence ID" value="NZ_CP018145.1"/>
</dbReference>
<evidence type="ECO:0000256" key="5">
    <source>
        <dbReference type="ARBA" id="ARBA00022692"/>
    </source>
</evidence>
<dbReference type="FunFam" id="1.10.3470.10:FF:000001">
    <property type="entry name" value="Vitamin B12 ABC transporter permease BtuC"/>
    <property type="match status" value="1"/>
</dbReference>
<comment type="subcellular location">
    <subcellularLocation>
        <location evidence="1">Cell membrane</location>
        <topology evidence="1">Multi-pass membrane protein</topology>
    </subcellularLocation>
</comment>
<protein>
    <submittedName>
        <fullName evidence="9">Iron-siderophore ABC transporter permease</fullName>
    </submittedName>
</protein>
<dbReference type="AlphaFoldDB" id="A0A220MKZ1"/>
<sequence length="330" mass="34304">MEGASKAGIVLAAGMLLLIFGLVVSISVGWTDMGVVSGVKSLFAPSTSQEHLIVTTLRLPRAVLAVIIGAGLGVAGAIMQAMTGNPLASPQTFGVNAGASMAVVAALVLLPNLPMPFLAPLAFGGAVIGGFAVYYLGSAGGMSPVKLALAGTAVHLFLASITEAFILFHQHSTDQVLFWLAGSLDGADWTDVNRMLPWSIGGLVVAFFMARSIGIMRMGEDVAKNLGQHVFRVRTICGVIVIVLAGSAVAVAGPIGFIGLMVPHLTRLLLGRESQLYLPITALLGALLLVYADVLARFIAYPYESPVGIVTAFLGAPFFLYLVGKERRAS</sequence>